<organism evidence="3">
    <name type="scientific">Paenibacillus sp. BIHB 4019</name>
    <dbReference type="NCBI Taxonomy" id="1870819"/>
    <lineage>
        <taxon>Bacteria</taxon>
        <taxon>Bacillati</taxon>
        <taxon>Bacillota</taxon>
        <taxon>Bacilli</taxon>
        <taxon>Bacillales</taxon>
        <taxon>Paenibacillaceae</taxon>
        <taxon>Paenibacillus</taxon>
    </lineage>
</organism>
<accession>A0A1B2DJS2</accession>
<keyword evidence="1" id="KW-0413">Isomerase</keyword>
<dbReference type="SUPFAM" id="SSF51658">
    <property type="entry name" value="Xylose isomerase-like"/>
    <property type="match status" value="1"/>
</dbReference>
<evidence type="ECO:0000313" key="3">
    <source>
        <dbReference type="EMBL" id="ANY67974.1"/>
    </source>
</evidence>
<dbReference type="PANTHER" id="PTHR43489">
    <property type="entry name" value="ISOMERASE"/>
    <property type="match status" value="1"/>
</dbReference>
<dbReference type="InterPro" id="IPR036237">
    <property type="entry name" value="Xyl_isomerase-like_sf"/>
</dbReference>
<evidence type="ECO:0000256" key="1">
    <source>
        <dbReference type="ARBA" id="ARBA00023235"/>
    </source>
</evidence>
<protein>
    <recommendedName>
        <fullName evidence="2">Xylose isomerase-like TIM barrel domain-containing protein</fullName>
    </recommendedName>
</protein>
<reference evidence="3" key="1">
    <citation type="submission" date="2016-08" db="EMBL/GenBank/DDBJ databases">
        <title>Complete Genome Seqeunce of Paenibacillus sp. BIHB 4019 from tea rhizoplane.</title>
        <authorList>
            <person name="Thakur R."/>
            <person name="Swarnkar M.K."/>
            <person name="Gulati A."/>
        </authorList>
    </citation>
    <scope>NUCLEOTIDE SEQUENCE [LARGE SCALE GENOMIC DNA]</scope>
    <source>
        <strain evidence="3">BIHB4019</strain>
    </source>
</reference>
<dbReference type="EMBL" id="CP016808">
    <property type="protein sequence ID" value="ANY67974.1"/>
    <property type="molecule type" value="Genomic_DNA"/>
</dbReference>
<feature type="domain" description="Xylose isomerase-like TIM barrel" evidence="2">
    <location>
        <begin position="27"/>
        <end position="256"/>
    </location>
</feature>
<proteinExistence type="predicted"/>
<dbReference type="InterPro" id="IPR013022">
    <property type="entry name" value="Xyl_isomerase-like_TIM-brl"/>
</dbReference>
<sequence>MKLAVTIVQEASQAAPFVLRGNFEASIKKAAEIGYDAVELHIADPSEVDLEAIQAACSRHGVFVSSIGTGLAFLRDRITLTHADADVRKEAIKRMLAFIHFASKLDCVVIIGLIKGIIKDNGDGQHYHQLLNEAMLTCIAAAEQAEVTLVVEAVNRYESDFLNTIEDSILFVDHFHSEKLKIHIDTFHMNMEEDSIGNNIKKAGKRIGHVHIADSNRQYPGKGHYDFSETISALKEIGYNGALSVECLSLPSPLEAATGAHHFLRGLL</sequence>
<dbReference type="AlphaFoldDB" id="A0A1B2DJS2"/>
<dbReference type="GO" id="GO:0016853">
    <property type="term" value="F:isomerase activity"/>
    <property type="evidence" value="ECO:0007669"/>
    <property type="project" value="UniProtKB-KW"/>
</dbReference>
<dbReference type="PANTHER" id="PTHR43489:SF7">
    <property type="entry name" value="3-DEHYDRO-D-GULOSIDE 4-EPIMERASE-RELATED"/>
    <property type="match status" value="1"/>
</dbReference>
<dbReference type="Gene3D" id="3.20.20.150">
    <property type="entry name" value="Divalent-metal-dependent TIM barrel enzymes"/>
    <property type="match status" value="1"/>
</dbReference>
<evidence type="ECO:0000259" key="2">
    <source>
        <dbReference type="Pfam" id="PF01261"/>
    </source>
</evidence>
<name>A0A1B2DJS2_9BACL</name>
<gene>
    <name evidence="3" type="ORF">BBD42_16955</name>
</gene>
<dbReference type="InterPro" id="IPR050417">
    <property type="entry name" value="Sugar_Epim/Isomerase"/>
</dbReference>
<dbReference type="Pfam" id="PF01261">
    <property type="entry name" value="AP_endonuc_2"/>
    <property type="match status" value="1"/>
</dbReference>